<accession>A0A0C2CX39</accession>
<dbReference type="PANTHER" id="PTHR43143">
    <property type="entry name" value="METALLOPHOSPHOESTERASE, CALCINEURIN SUPERFAMILY"/>
    <property type="match status" value="1"/>
</dbReference>
<comment type="caution">
    <text evidence="2">The sequence shown here is derived from an EMBL/GenBank/DDBJ whole genome shotgun (WGS) entry which is preliminary data.</text>
</comment>
<evidence type="ECO:0000313" key="2">
    <source>
        <dbReference type="EMBL" id="KIG12417.1"/>
    </source>
</evidence>
<reference evidence="2 3" key="1">
    <citation type="submission" date="2014-12" db="EMBL/GenBank/DDBJ databases">
        <title>Genome assembly of Enhygromyxa salina DSM 15201.</title>
        <authorList>
            <person name="Sharma G."/>
            <person name="Subramanian S."/>
        </authorList>
    </citation>
    <scope>NUCLEOTIDE SEQUENCE [LARGE SCALE GENOMIC DNA]</scope>
    <source>
        <strain evidence="2 3">DSM 15201</strain>
    </source>
</reference>
<gene>
    <name evidence="2" type="ORF">DB30_01492</name>
</gene>
<dbReference type="InterPro" id="IPR029052">
    <property type="entry name" value="Metallo-depent_PP-like"/>
</dbReference>
<organism evidence="2 3">
    <name type="scientific">Enhygromyxa salina</name>
    <dbReference type="NCBI Taxonomy" id="215803"/>
    <lineage>
        <taxon>Bacteria</taxon>
        <taxon>Pseudomonadati</taxon>
        <taxon>Myxococcota</taxon>
        <taxon>Polyangia</taxon>
        <taxon>Nannocystales</taxon>
        <taxon>Nannocystaceae</taxon>
        <taxon>Enhygromyxa</taxon>
    </lineage>
</organism>
<proteinExistence type="predicted"/>
<protein>
    <submittedName>
        <fullName evidence="2">Metallophosphoesterase</fullName>
    </submittedName>
</protein>
<dbReference type="SUPFAM" id="SSF56300">
    <property type="entry name" value="Metallo-dependent phosphatases"/>
    <property type="match status" value="1"/>
</dbReference>
<dbReference type="InterPro" id="IPR051918">
    <property type="entry name" value="STPP_CPPED1"/>
</dbReference>
<dbReference type="InterPro" id="IPR004843">
    <property type="entry name" value="Calcineurin-like_PHP"/>
</dbReference>
<dbReference type="RefSeq" id="WP_052557771.1">
    <property type="nucleotide sequence ID" value="NZ_JMCC02000132.1"/>
</dbReference>
<dbReference type="EMBL" id="JMCC02000132">
    <property type="protein sequence ID" value="KIG12417.1"/>
    <property type="molecule type" value="Genomic_DNA"/>
</dbReference>
<sequence length="421" mass="44627">MTRARNHTTSRIAALALGLTTSLTGCTETECATPDYTRAECRVVAENSFARLKSSSGVELRFQDPDATDPSASYAAEGIIVERGSAVHARVAHMGEFALSLRNTGNQARTLELELSNVHPLATLVASPQIIEQPVVGAETTRQLLVTVPARGHTWVRGGLTQANACPPVFRLAVLADIQTNPTQFALIIERIQKEANLAEAAGELLAGVLVAGDLTESSSEDEFRVFQDLLDTAAVPFALTPGNHDVYESHLPFYNQNFGPGNYAFDVCGAHIAMLDTGSGAIAESVLGRLPELFDPGDSEHSLAVMHHPPYAGLTGGGWSREDLAMITLGEFAHQGGDLVIAGHAHMLREFTDISVAGGTVREIIAGTAGAWQGAGQPIYGYVRLTFEAGEIDACFVEVPPPGALPHVNTPTTIPVCDEA</sequence>
<evidence type="ECO:0000259" key="1">
    <source>
        <dbReference type="Pfam" id="PF00149"/>
    </source>
</evidence>
<dbReference type="AlphaFoldDB" id="A0A0C2CX39"/>
<dbReference type="Proteomes" id="UP000031599">
    <property type="component" value="Unassembled WGS sequence"/>
</dbReference>
<feature type="domain" description="Calcineurin-like phosphoesterase" evidence="1">
    <location>
        <begin position="170"/>
        <end position="347"/>
    </location>
</feature>
<evidence type="ECO:0000313" key="3">
    <source>
        <dbReference type="Proteomes" id="UP000031599"/>
    </source>
</evidence>
<dbReference type="GO" id="GO:0016787">
    <property type="term" value="F:hydrolase activity"/>
    <property type="evidence" value="ECO:0007669"/>
    <property type="project" value="InterPro"/>
</dbReference>
<dbReference type="PANTHER" id="PTHR43143:SF1">
    <property type="entry name" value="SERINE_THREONINE-PROTEIN PHOSPHATASE CPPED1"/>
    <property type="match status" value="1"/>
</dbReference>
<dbReference type="Pfam" id="PF00149">
    <property type="entry name" value="Metallophos"/>
    <property type="match status" value="1"/>
</dbReference>
<dbReference type="PROSITE" id="PS51257">
    <property type="entry name" value="PROKAR_LIPOPROTEIN"/>
    <property type="match status" value="1"/>
</dbReference>
<name>A0A0C2CX39_9BACT</name>
<dbReference type="Gene3D" id="3.60.21.10">
    <property type="match status" value="1"/>
</dbReference>